<reference evidence="1" key="1">
    <citation type="journal article" date="2020" name="BMC Genomics">
        <title>Correction to: Identification and distribution of gene clusters required for synthesis of sphingolipid metabolism inhibitors in diverse species of the filamentous fungus Fusarium.</title>
        <authorList>
            <person name="Kim H.S."/>
            <person name="Lohmar J.M."/>
            <person name="Busman M."/>
            <person name="Brown D.W."/>
            <person name="Naumann T.A."/>
            <person name="Divon H.H."/>
            <person name="Lysoe E."/>
            <person name="Uhlig S."/>
            <person name="Proctor R.H."/>
        </authorList>
    </citation>
    <scope>NUCLEOTIDE SEQUENCE</scope>
    <source>
        <strain evidence="1">NRRL 20472</strain>
    </source>
</reference>
<organism evidence="1 2">
    <name type="scientific">Fusarium sarcochroum</name>
    <dbReference type="NCBI Taxonomy" id="1208366"/>
    <lineage>
        <taxon>Eukaryota</taxon>
        <taxon>Fungi</taxon>
        <taxon>Dikarya</taxon>
        <taxon>Ascomycota</taxon>
        <taxon>Pezizomycotina</taxon>
        <taxon>Sordariomycetes</taxon>
        <taxon>Hypocreomycetidae</taxon>
        <taxon>Hypocreales</taxon>
        <taxon>Nectriaceae</taxon>
        <taxon>Fusarium</taxon>
        <taxon>Fusarium lateritium species complex</taxon>
    </lineage>
</organism>
<proteinExistence type="predicted"/>
<dbReference type="AlphaFoldDB" id="A0A8H4XEY1"/>
<protein>
    <recommendedName>
        <fullName evidence="3">Alpha/beta hydrolase</fullName>
    </recommendedName>
</protein>
<sequence>MSSLPIQARDAALQEAITLRPLPHIPFDPQHRETRKKHLDGVRHLLPAPQPIEGVIEQELLIPARDGYKIRTIHYRPRRASHGEESEDPAVQSPLIVLFHEGG</sequence>
<reference evidence="1" key="2">
    <citation type="submission" date="2020-05" db="EMBL/GenBank/DDBJ databases">
        <authorList>
            <person name="Kim H.-S."/>
            <person name="Proctor R.H."/>
            <person name="Brown D.W."/>
        </authorList>
    </citation>
    <scope>NUCLEOTIDE SEQUENCE</scope>
    <source>
        <strain evidence="1">NRRL 20472</strain>
    </source>
</reference>
<accession>A0A8H4XEY1</accession>
<evidence type="ECO:0008006" key="3">
    <source>
        <dbReference type="Google" id="ProtNLM"/>
    </source>
</evidence>
<keyword evidence="2" id="KW-1185">Reference proteome</keyword>
<name>A0A8H4XEY1_9HYPO</name>
<gene>
    <name evidence="1" type="ORF">FSARC_1631</name>
</gene>
<evidence type="ECO:0000313" key="1">
    <source>
        <dbReference type="EMBL" id="KAF4971599.1"/>
    </source>
</evidence>
<evidence type="ECO:0000313" key="2">
    <source>
        <dbReference type="Proteomes" id="UP000622797"/>
    </source>
</evidence>
<dbReference type="EMBL" id="JABEXW010000088">
    <property type="protein sequence ID" value="KAF4971599.1"/>
    <property type="molecule type" value="Genomic_DNA"/>
</dbReference>
<comment type="caution">
    <text evidence="1">The sequence shown here is derived from an EMBL/GenBank/DDBJ whole genome shotgun (WGS) entry which is preliminary data.</text>
</comment>
<dbReference type="Proteomes" id="UP000622797">
    <property type="component" value="Unassembled WGS sequence"/>
</dbReference>